<keyword evidence="6" id="KW-0378">Hydrolase</keyword>
<evidence type="ECO:0000256" key="1">
    <source>
        <dbReference type="ARBA" id="ARBA00022485"/>
    </source>
</evidence>
<keyword evidence="14" id="KW-0413">Isomerase</keyword>
<keyword evidence="18" id="KW-1185">Reference proteome</keyword>
<keyword evidence="2" id="KW-0540">Nuclease</keyword>
<dbReference type="InterPro" id="IPR011604">
    <property type="entry name" value="PDDEXK-like_dom_sf"/>
</dbReference>
<keyword evidence="1" id="KW-0004">4Fe-4S</keyword>
<dbReference type="Gene3D" id="1.10.275.40">
    <property type="match status" value="1"/>
</dbReference>
<evidence type="ECO:0000256" key="14">
    <source>
        <dbReference type="ARBA" id="ARBA00023235"/>
    </source>
</evidence>
<dbReference type="PANTHER" id="PTHR11472">
    <property type="entry name" value="DNA REPAIR DEAD HELICASE RAD3/XP-D SUBFAMILY MEMBER"/>
    <property type="match status" value="1"/>
</dbReference>
<sequence>MTVHRIGIRQLIEFLRRTGDLNPLTSSDNTAQEGSRIHRKLQKRRPKSYQAEVSLKTSFEFLEDEYVIEGRADGIDRRDDGVLIEEIKTSDLDFEALPESTSQLYWAQAQVYAYLLMHQEETLAEVTLQLTYVQTPDETITTKTKPYTKQAATAFFSALITDYQEWLALRHKLDQQRINSAQALKFPFPNYRPGQRQLAVNVYKTILLEKHLFVEAPTGTGKTISTLFPAIKSMGESLINRIFYFTAKQSTRQVAEETISLMAQKSLKLKSITLTAKDKISFPAEKDVPPEKNPYMISYYDRVRPAMMDILTHEDQLTRSVIETYAEKHKVDPFEFSLDVSLFCDIIICDYNYLFDPQVHLQRFFAAPDKSNCFLIDEVHNLVHRSREMYSATLSRSPITPLVKALSQHRAANQKLIKKLRSLQRSFTRYGKVAEATVDHQIAQVEPLTNFNQTLGELINETHDWLAHQTPTDTVDQVVNYYLQCRSYYLISQLYDTTYRTRIILDDVHHEITFRQFCLDPSQHLKESLDLGRAAILFSATLSPINYYQRVLGNETDSLTMISTSSFPPKNCQIIIANNIDTRYVNRHNSLQPICDMIDAMVSQKVGHYLIFLPSMAYLEAVLTQFTETYPAIQTFRQSADMDHDARQAFLAEFRHHPQQTKVGFALLGGIFSEGIDLKHDQLIGVGIVSVGLPGMNAESDLIRDYFDALNGQGFSFAYQLPGFNNVSQAAGRVIRTSTDKGVVVLMDQRFSQSRYRQIFPPHWTNLQVVNSAQQLGNQLQKFWST</sequence>
<dbReference type="InterPro" id="IPR045028">
    <property type="entry name" value="DinG/Rad3-like"/>
</dbReference>
<keyword evidence="4" id="KW-0547">Nucleotide-binding</keyword>
<dbReference type="SMART" id="SM00491">
    <property type="entry name" value="HELICc2"/>
    <property type="match status" value="1"/>
</dbReference>
<dbReference type="Gene3D" id="3.40.50.300">
    <property type="entry name" value="P-loop containing nucleotide triphosphate hydrolases"/>
    <property type="match status" value="2"/>
</dbReference>
<evidence type="ECO:0000256" key="12">
    <source>
        <dbReference type="ARBA" id="ARBA00023125"/>
    </source>
</evidence>
<keyword evidence="9" id="KW-0067">ATP-binding</keyword>
<gene>
    <name evidence="17" type="ORF">ACFQ22_05440</name>
</gene>
<dbReference type="Gene3D" id="1.10.30.20">
    <property type="entry name" value="Bacterial XPD DNA helicase, FeS cluster domain"/>
    <property type="match status" value="1"/>
</dbReference>
<dbReference type="PANTHER" id="PTHR11472:SF34">
    <property type="entry name" value="REGULATOR OF TELOMERE ELONGATION HELICASE 1"/>
    <property type="match status" value="1"/>
</dbReference>
<comment type="caution">
    <text evidence="17">The sequence shown here is derived from an EMBL/GenBank/DDBJ whole genome shotgun (WGS) entry which is preliminary data.</text>
</comment>
<comment type="similarity">
    <text evidence="15">Belongs to the helicase family. DinG subfamily.</text>
</comment>
<keyword evidence="11" id="KW-0411">Iron-sulfur</keyword>
<evidence type="ECO:0000256" key="7">
    <source>
        <dbReference type="ARBA" id="ARBA00022806"/>
    </source>
</evidence>
<evidence type="ECO:0000256" key="15">
    <source>
        <dbReference type="ARBA" id="ARBA00038058"/>
    </source>
</evidence>
<name>A0ABW3PF82_9LACO</name>
<evidence type="ECO:0000256" key="8">
    <source>
        <dbReference type="ARBA" id="ARBA00022839"/>
    </source>
</evidence>
<dbReference type="GO" id="GO:0004386">
    <property type="term" value="F:helicase activity"/>
    <property type="evidence" value="ECO:0007669"/>
    <property type="project" value="UniProtKB-KW"/>
</dbReference>
<feature type="domain" description="Helicase ATP-binding" evidence="16">
    <location>
        <begin position="181"/>
        <end position="446"/>
    </location>
</feature>
<dbReference type="RefSeq" id="WP_121977584.1">
    <property type="nucleotide sequence ID" value="NZ_JBHTLH010000015.1"/>
</dbReference>
<dbReference type="Pfam" id="PF12705">
    <property type="entry name" value="PDDEXK_1"/>
    <property type="match status" value="1"/>
</dbReference>
<dbReference type="InterPro" id="IPR010614">
    <property type="entry name" value="RAD3-like_helicase_DEAD"/>
</dbReference>
<keyword evidence="10" id="KW-0408">Iron</keyword>
<evidence type="ECO:0000256" key="10">
    <source>
        <dbReference type="ARBA" id="ARBA00023004"/>
    </source>
</evidence>
<evidence type="ECO:0000256" key="5">
    <source>
        <dbReference type="ARBA" id="ARBA00022763"/>
    </source>
</evidence>
<evidence type="ECO:0000256" key="4">
    <source>
        <dbReference type="ARBA" id="ARBA00022741"/>
    </source>
</evidence>
<dbReference type="SMART" id="SM00488">
    <property type="entry name" value="DEXDc2"/>
    <property type="match status" value="1"/>
</dbReference>
<keyword evidence="8" id="KW-0269">Exonuclease</keyword>
<accession>A0ABW3PF82</accession>
<dbReference type="InterPro" id="IPR011545">
    <property type="entry name" value="DEAD/DEAH_box_helicase_dom"/>
</dbReference>
<evidence type="ECO:0000259" key="16">
    <source>
        <dbReference type="PROSITE" id="PS51193"/>
    </source>
</evidence>
<organism evidence="17 18">
    <name type="scientific">Lentilactobacillus raoultii</name>
    <dbReference type="NCBI Taxonomy" id="1987503"/>
    <lineage>
        <taxon>Bacteria</taxon>
        <taxon>Bacillati</taxon>
        <taxon>Bacillota</taxon>
        <taxon>Bacilli</taxon>
        <taxon>Lactobacillales</taxon>
        <taxon>Lactobacillaceae</taxon>
        <taxon>Lentilactobacillus</taxon>
    </lineage>
</organism>
<dbReference type="InterPro" id="IPR038726">
    <property type="entry name" value="PDDEXK_AddAB-type"/>
</dbReference>
<proteinExistence type="inferred from homology"/>
<keyword evidence="7 17" id="KW-0347">Helicase</keyword>
<dbReference type="Pfam" id="PF13307">
    <property type="entry name" value="Helicase_C_2"/>
    <property type="match status" value="1"/>
</dbReference>
<evidence type="ECO:0000256" key="11">
    <source>
        <dbReference type="ARBA" id="ARBA00023014"/>
    </source>
</evidence>
<keyword evidence="13" id="KW-0234">DNA repair</keyword>
<dbReference type="PROSITE" id="PS51193">
    <property type="entry name" value="HELICASE_ATP_BIND_2"/>
    <property type="match status" value="1"/>
</dbReference>
<evidence type="ECO:0000256" key="13">
    <source>
        <dbReference type="ARBA" id="ARBA00023204"/>
    </source>
</evidence>
<dbReference type="Gene3D" id="3.90.320.10">
    <property type="match status" value="1"/>
</dbReference>
<reference evidence="18" key="1">
    <citation type="journal article" date="2019" name="Int. J. Syst. Evol. Microbiol.">
        <title>The Global Catalogue of Microorganisms (GCM) 10K type strain sequencing project: providing services to taxonomists for standard genome sequencing and annotation.</title>
        <authorList>
            <consortium name="The Broad Institute Genomics Platform"/>
            <consortium name="The Broad Institute Genome Sequencing Center for Infectious Disease"/>
            <person name="Wu L."/>
            <person name="Ma J."/>
        </authorList>
    </citation>
    <scope>NUCLEOTIDE SEQUENCE [LARGE SCALE GENOMIC DNA]</scope>
    <source>
        <strain evidence="18">CCUG 71848</strain>
    </source>
</reference>
<dbReference type="InterPro" id="IPR006554">
    <property type="entry name" value="Helicase-like_DEXD_c2"/>
</dbReference>
<dbReference type="InterPro" id="IPR014013">
    <property type="entry name" value="Helic_SF1/SF2_ATP-bd_DinG/Rad3"/>
</dbReference>
<keyword evidence="3" id="KW-0479">Metal-binding</keyword>
<evidence type="ECO:0000256" key="2">
    <source>
        <dbReference type="ARBA" id="ARBA00022722"/>
    </source>
</evidence>
<protein>
    <submittedName>
        <fullName evidence="17">Helicase C-terminal domain-containing protein</fullName>
    </submittedName>
</protein>
<dbReference type="SUPFAM" id="SSF52540">
    <property type="entry name" value="P-loop containing nucleoside triphosphate hydrolases"/>
    <property type="match status" value="1"/>
</dbReference>
<evidence type="ECO:0000313" key="17">
    <source>
        <dbReference type="EMBL" id="MFD1124809.1"/>
    </source>
</evidence>
<dbReference type="InterPro" id="IPR042493">
    <property type="entry name" value="XPD_DNA_FeS"/>
</dbReference>
<evidence type="ECO:0000256" key="3">
    <source>
        <dbReference type="ARBA" id="ARBA00022723"/>
    </source>
</evidence>
<dbReference type="Proteomes" id="UP001597156">
    <property type="component" value="Unassembled WGS sequence"/>
</dbReference>
<dbReference type="Pfam" id="PF00270">
    <property type="entry name" value="DEAD"/>
    <property type="match status" value="1"/>
</dbReference>
<keyword evidence="5" id="KW-0227">DNA damage</keyword>
<evidence type="ECO:0000313" key="18">
    <source>
        <dbReference type="Proteomes" id="UP001597156"/>
    </source>
</evidence>
<keyword evidence="12" id="KW-0238">DNA-binding</keyword>
<dbReference type="InterPro" id="IPR027417">
    <property type="entry name" value="P-loop_NTPase"/>
</dbReference>
<evidence type="ECO:0000256" key="6">
    <source>
        <dbReference type="ARBA" id="ARBA00022801"/>
    </source>
</evidence>
<dbReference type="EMBL" id="JBHTLH010000015">
    <property type="protein sequence ID" value="MFD1124809.1"/>
    <property type="molecule type" value="Genomic_DNA"/>
</dbReference>
<dbReference type="Pfam" id="PF06733">
    <property type="entry name" value="DEAD_2"/>
    <property type="match status" value="1"/>
</dbReference>
<evidence type="ECO:0000256" key="9">
    <source>
        <dbReference type="ARBA" id="ARBA00022840"/>
    </source>
</evidence>
<dbReference type="InterPro" id="IPR006555">
    <property type="entry name" value="ATP-dep_Helicase_C"/>
</dbReference>